<dbReference type="AlphaFoldDB" id="A0A2H1VZW3"/>
<evidence type="ECO:0000313" key="2">
    <source>
        <dbReference type="EMBL" id="SOQ46389.1"/>
    </source>
</evidence>
<gene>
    <name evidence="2" type="ORF">SFRICE_029037</name>
</gene>
<feature type="signal peptide" evidence="1">
    <location>
        <begin position="1"/>
        <end position="20"/>
    </location>
</feature>
<dbReference type="EMBL" id="ODYU01005488">
    <property type="protein sequence ID" value="SOQ46389.1"/>
    <property type="molecule type" value="Genomic_DNA"/>
</dbReference>
<sequence length="102" mass="11735">MAFQLFTLFTLCVFLNIVFSYPTRNEIKSLSTDDSVISPSISVPSENSIVKLYVVDESQMSVVKRTKRNVIGNDNCPQGLRWFLNECITEEKYQVMMGEDKR</sequence>
<reference evidence="2" key="1">
    <citation type="submission" date="2016-07" db="EMBL/GenBank/DDBJ databases">
        <authorList>
            <person name="Bretaudeau A."/>
        </authorList>
    </citation>
    <scope>NUCLEOTIDE SEQUENCE</scope>
    <source>
        <strain evidence="2">Rice</strain>
        <tissue evidence="2">Whole body</tissue>
    </source>
</reference>
<proteinExistence type="predicted"/>
<accession>A0A2H1VZW3</accession>
<name>A0A2H1VZW3_SPOFR</name>
<feature type="chain" id="PRO_5013863700" evidence="1">
    <location>
        <begin position="21"/>
        <end position="102"/>
    </location>
</feature>
<protein>
    <submittedName>
        <fullName evidence="2">SFRICE_029037</fullName>
    </submittedName>
</protein>
<keyword evidence="1" id="KW-0732">Signal</keyword>
<organism evidence="2">
    <name type="scientific">Spodoptera frugiperda</name>
    <name type="common">Fall armyworm</name>
    <dbReference type="NCBI Taxonomy" id="7108"/>
    <lineage>
        <taxon>Eukaryota</taxon>
        <taxon>Metazoa</taxon>
        <taxon>Ecdysozoa</taxon>
        <taxon>Arthropoda</taxon>
        <taxon>Hexapoda</taxon>
        <taxon>Insecta</taxon>
        <taxon>Pterygota</taxon>
        <taxon>Neoptera</taxon>
        <taxon>Endopterygota</taxon>
        <taxon>Lepidoptera</taxon>
        <taxon>Glossata</taxon>
        <taxon>Ditrysia</taxon>
        <taxon>Noctuoidea</taxon>
        <taxon>Noctuidae</taxon>
        <taxon>Amphipyrinae</taxon>
        <taxon>Spodoptera</taxon>
    </lineage>
</organism>
<evidence type="ECO:0000256" key="1">
    <source>
        <dbReference type="SAM" id="SignalP"/>
    </source>
</evidence>